<dbReference type="PANTHER" id="PTHR30013:SF7">
    <property type="entry name" value="HYDROGENASE-2 SMALL CHAIN"/>
    <property type="match status" value="1"/>
</dbReference>
<keyword evidence="12 13" id="KW-0003">3Fe-4S</keyword>
<comment type="subunit">
    <text evidence="5">Heterodimer of a large and a small subunit.</text>
</comment>
<reference evidence="16 17" key="1">
    <citation type="submission" date="2019-04" db="EMBL/GenBank/DDBJ databases">
        <authorList>
            <person name="Van Vliet M D."/>
        </authorList>
    </citation>
    <scope>NUCLEOTIDE SEQUENCE [LARGE SCALE GENOMIC DNA]</scope>
    <source>
        <strain evidence="16 17">F21</strain>
    </source>
</reference>
<evidence type="ECO:0000256" key="6">
    <source>
        <dbReference type="ARBA" id="ARBA00022485"/>
    </source>
</evidence>
<dbReference type="PIRSF" id="PIRSF000310">
    <property type="entry name" value="NiFe_hyd_ssu"/>
    <property type="match status" value="1"/>
</dbReference>
<evidence type="ECO:0000256" key="4">
    <source>
        <dbReference type="ARBA" id="ARBA00006605"/>
    </source>
</evidence>
<comment type="similarity">
    <text evidence="4">Belongs to the [NiFe]/[NiFeSe] hydrogenase small subunit family.</text>
</comment>
<evidence type="ECO:0000256" key="9">
    <source>
        <dbReference type="ARBA" id="ARBA00023002"/>
    </source>
</evidence>
<proteinExistence type="inferred from homology"/>
<evidence type="ECO:0000256" key="12">
    <source>
        <dbReference type="ARBA" id="ARBA00023291"/>
    </source>
</evidence>
<evidence type="ECO:0000256" key="10">
    <source>
        <dbReference type="ARBA" id="ARBA00023004"/>
    </source>
</evidence>
<dbReference type="InterPro" id="IPR001821">
    <property type="entry name" value="NiFe_hydrogenase_ssu"/>
</dbReference>
<evidence type="ECO:0000256" key="5">
    <source>
        <dbReference type="ARBA" id="ARBA00011771"/>
    </source>
</evidence>
<dbReference type="AlphaFoldDB" id="A0A6C2UR80"/>
<evidence type="ECO:0000259" key="15">
    <source>
        <dbReference type="Pfam" id="PF14720"/>
    </source>
</evidence>
<dbReference type="RefSeq" id="WP_136064107.1">
    <property type="nucleotide sequence ID" value="NZ_CAAHFH010000002.1"/>
</dbReference>
<feature type="binding site" evidence="13">
    <location>
        <position position="49"/>
    </location>
    <ligand>
        <name>[4Fe-4S] cluster</name>
        <dbReference type="ChEBI" id="CHEBI:49883"/>
        <label>1</label>
    </ligand>
</feature>
<evidence type="ECO:0000256" key="13">
    <source>
        <dbReference type="PIRSR" id="PIRSR000310-1"/>
    </source>
</evidence>
<feature type="binding site" evidence="13">
    <location>
        <position position="244"/>
    </location>
    <ligand>
        <name>[4Fe-4S] cluster</name>
        <dbReference type="ChEBI" id="CHEBI:49883"/>
        <label>2</label>
    </ligand>
</feature>
<dbReference type="PRINTS" id="PR00614">
    <property type="entry name" value="NIHGNASESMLL"/>
</dbReference>
<dbReference type="GO" id="GO:0046872">
    <property type="term" value="F:metal ion binding"/>
    <property type="evidence" value="ECO:0007669"/>
    <property type="project" value="UniProtKB-KW"/>
</dbReference>
<evidence type="ECO:0000259" key="14">
    <source>
        <dbReference type="Pfam" id="PF01058"/>
    </source>
</evidence>
<evidence type="ECO:0000256" key="7">
    <source>
        <dbReference type="ARBA" id="ARBA00022723"/>
    </source>
</evidence>
<keyword evidence="7 13" id="KW-0479">Metal-binding</keyword>
<feature type="binding site" evidence="13">
    <location>
        <position position="305"/>
    </location>
    <ligand>
        <name>[3Fe-4S] cluster</name>
        <dbReference type="ChEBI" id="CHEBI:21137"/>
    </ligand>
</feature>
<dbReference type="GO" id="GO:0016020">
    <property type="term" value="C:membrane"/>
    <property type="evidence" value="ECO:0007669"/>
    <property type="project" value="TreeGrafter"/>
</dbReference>
<feature type="binding site" evidence="13">
    <location>
        <position position="241"/>
    </location>
    <ligand>
        <name>[4Fe-4S] cluster</name>
        <dbReference type="ChEBI" id="CHEBI:49883"/>
        <label>2</label>
    </ligand>
</feature>
<dbReference type="GO" id="GO:0051538">
    <property type="term" value="F:3 iron, 4 sulfur cluster binding"/>
    <property type="evidence" value="ECO:0007669"/>
    <property type="project" value="UniProtKB-KW"/>
</dbReference>
<dbReference type="InterPro" id="IPR027394">
    <property type="entry name" value="Cytochrome-c3_hydrogenase_C"/>
</dbReference>
<dbReference type="GO" id="GO:0009061">
    <property type="term" value="P:anaerobic respiration"/>
    <property type="evidence" value="ECO:0007669"/>
    <property type="project" value="TreeGrafter"/>
</dbReference>
<feature type="domain" description="NADH:ubiquinone oxidoreductase-like 20kDa subunit" evidence="14">
    <location>
        <begin position="49"/>
        <end position="203"/>
    </location>
</feature>
<feature type="binding site" evidence="13">
    <location>
        <position position="189"/>
    </location>
    <ligand>
        <name>[4Fe-4S] cluster</name>
        <dbReference type="ChEBI" id="CHEBI:49883"/>
        <label>1</label>
    </ligand>
</feature>
<dbReference type="GO" id="GO:0009375">
    <property type="term" value="C:ferredoxin hydrogenase complex"/>
    <property type="evidence" value="ECO:0007669"/>
    <property type="project" value="InterPro"/>
</dbReference>
<dbReference type="GO" id="GO:0044569">
    <property type="term" value="C:[Ni-Fe] hydrogenase complex"/>
    <property type="evidence" value="ECO:0007669"/>
    <property type="project" value="TreeGrafter"/>
</dbReference>
<comment type="cofactor">
    <cofactor evidence="1">
        <name>[3Fe-4S] cluster</name>
        <dbReference type="ChEBI" id="CHEBI:21137"/>
    </cofactor>
</comment>
<keyword evidence="10 13" id="KW-0408">Iron</keyword>
<dbReference type="PANTHER" id="PTHR30013">
    <property type="entry name" value="NIFE / NIFESE HYDROGENASE SMALL SUBUNIT FAMILY MEMBER"/>
    <property type="match status" value="1"/>
</dbReference>
<feature type="binding site" evidence="13">
    <location>
        <position position="281"/>
    </location>
    <ligand>
        <name>[3Fe-4S] cluster</name>
        <dbReference type="ChEBI" id="CHEBI:21137"/>
    </ligand>
</feature>
<dbReference type="Gene3D" id="4.10.480.10">
    <property type="entry name" value="Cytochrome-c3 hydrogenase, C-terminal domain"/>
    <property type="match status" value="1"/>
</dbReference>
<evidence type="ECO:0000313" key="16">
    <source>
        <dbReference type="EMBL" id="VGO22619.1"/>
    </source>
</evidence>
<protein>
    <submittedName>
        <fullName evidence="16">Periplasmic [NiFeSe] hydrogenase small subunit</fullName>
    </submittedName>
</protein>
<evidence type="ECO:0000313" key="17">
    <source>
        <dbReference type="Proteomes" id="UP000346198"/>
    </source>
</evidence>
<keyword evidence="17" id="KW-1185">Reference proteome</keyword>
<evidence type="ECO:0000256" key="11">
    <source>
        <dbReference type="ARBA" id="ARBA00023014"/>
    </source>
</evidence>
<dbReference type="EMBL" id="CAAHFH010000002">
    <property type="protein sequence ID" value="VGO22619.1"/>
    <property type="molecule type" value="Genomic_DNA"/>
</dbReference>
<dbReference type="InterPro" id="IPR006311">
    <property type="entry name" value="TAT_signal"/>
</dbReference>
<comment type="cofactor">
    <cofactor evidence="2">
        <name>[4Fe-4S] cluster</name>
        <dbReference type="ChEBI" id="CHEBI:49883"/>
    </cofactor>
</comment>
<feature type="binding site" evidence="13">
    <location>
        <position position="156"/>
    </location>
    <ligand>
        <name>[4Fe-4S] cluster</name>
        <dbReference type="ChEBI" id="CHEBI:49883"/>
        <label>1</label>
    </ligand>
</feature>
<feature type="binding site" evidence="13">
    <location>
        <position position="272"/>
    </location>
    <ligand>
        <name>[4Fe-4S] cluster</name>
        <dbReference type="ChEBI" id="CHEBI:49883"/>
        <label>2</label>
    </ligand>
</feature>
<dbReference type="GO" id="GO:0008901">
    <property type="term" value="F:ferredoxin hydrogenase activity"/>
    <property type="evidence" value="ECO:0007669"/>
    <property type="project" value="InterPro"/>
</dbReference>
<keyword evidence="11 13" id="KW-0411">Iron-sulfur</keyword>
<evidence type="ECO:0000256" key="3">
    <source>
        <dbReference type="ARBA" id="ARBA00004196"/>
    </source>
</evidence>
<name>A0A6C2UR80_9BACT</name>
<dbReference type="GO" id="GO:0051539">
    <property type="term" value="F:4 iron, 4 sulfur cluster binding"/>
    <property type="evidence" value="ECO:0007669"/>
    <property type="project" value="UniProtKB-KW"/>
</dbReference>
<evidence type="ECO:0000256" key="1">
    <source>
        <dbReference type="ARBA" id="ARBA00001927"/>
    </source>
</evidence>
<dbReference type="GO" id="GO:0030313">
    <property type="term" value="C:cell envelope"/>
    <property type="evidence" value="ECO:0007669"/>
    <property type="project" value="UniProtKB-SubCell"/>
</dbReference>
<dbReference type="Gene3D" id="3.40.50.700">
    <property type="entry name" value="NADH:ubiquinone oxidoreductase-like, 20kDa subunit"/>
    <property type="match status" value="1"/>
</dbReference>
<dbReference type="InterPro" id="IPR006137">
    <property type="entry name" value="NADH_UbQ_OxRdtase-like_20kDa"/>
</dbReference>
<dbReference type="Pfam" id="PF14720">
    <property type="entry name" value="NiFe_hyd_SSU_C"/>
    <property type="match status" value="1"/>
</dbReference>
<feature type="domain" description="Cytochrome-c3 hydrogenase C-terminal" evidence="15">
    <location>
        <begin position="239"/>
        <end position="317"/>
    </location>
</feature>
<dbReference type="InterPro" id="IPR037024">
    <property type="entry name" value="NiFe_Hase_small_N_sf"/>
</dbReference>
<dbReference type="PROSITE" id="PS51318">
    <property type="entry name" value="TAT"/>
    <property type="match status" value="1"/>
</dbReference>
<keyword evidence="8" id="KW-0732">Signal</keyword>
<dbReference type="SUPFAM" id="SSF56770">
    <property type="entry name" value="HydA/Nqo6-like"/>
    <property type="match status" value="1"/>
</dbReference>
<gene>
    <name evidence="16" type="ORF">SCARR_04704</name>
</gene>
<keyword evidence="9" id="KW-0560">Oxidoreductase</keyword>
<dbReference type="Pfam" id="PF01058">
    <property type="entry name" value="Oxidored_q6"/>
    <property type="match status" value="1"/>
</dbReference>
<dbReference type="GO" id="GO:0009055">
    <property type="term" value="F:electron transfer activity"/>
    <property type="evidence" value="ECO:0007669"/>
    <property type="project" value="TreeGrafter"/>
</dbReference>
<keyword evidence="6 13" id="KW-0004">4Fe-4S</keyword>
<comment type="subcellular location">
    <subcellularLocation>
        <location evidence="3">Cell envelope</location>
    </subcellularLocation>
</comment>
<evidence type="ECO:0000256" key="2">
    <source>
        <dbReference type="ARBA" id="ARBA00001966"/>
    </source>
</evidence>
<organism evidence="16 17">
    <name type="scientific">Pontiella sulfatireligans</name>
    <dbReference type="NCBI Taxonomy" id="2750658"/>
    <lineage>
        <taxon>Bacteria</taxon>
        <taxon>Pseudomonadati</taxon>
        <taxon>Kiritimatiellota</taxon>
        <taxon>Kiritimatiellia</taxon>
        <taxon>Kiritimatiellales</taxon>
        <taxon>Pontiellaceae</taxon>
        <taxon>Pontiella</taxon>
    </lineage>
</organism>
<dbReference type="InterPro" id="IPR037148">
    <property type="entry name" value="NiFe-Hase_small_C_sf"/>
</dbReference>
<dbReference type="Proteomes" id="UP000346198">
    <property type="component" value="Unassembled WGS sequence"/>
</dbReference>
<accession>A0A6C2UR80</accession>
<sequence length="324" mass="33449">MNLSRRRFIEYCGVVAGAIGLTPGDLAGLNEALANPNAPEVIWMHGSSCTGCSVSLLNRISNAVGEPPTVVEVLTGAINLTHHQTLMSFAGESCGAVLEHAAKKGNYILVVEGGVPTAFNGHCCIAYSYKGQEVTFADAVAEMAQHAIAVVCVGTCSSFGGIPGAGSNPSGVVSVAAHTGASTINISGCPSNPDWVVWAIVQLLTGATVVLDNDSRPVALYQQTGTGGGGGGGSTVWEKIHQSCPRKTAYNTGNKAADFDETVGKCLVDLGCRGQWTNAKCDSCWNGIAEEANWCIGVNSPCIGCVEPDFPGTQSFFKPYISGS</sequence>
<feature type="binding site" evidence="13">
    <location>
        <position position="302"/>
    </location>
    <ligand>
        <name>[3Fe-4S] cluster</name>
        <dbReference type="ChEBI" id="CHEBI:21137"/>
    </ligand>
</feature>
<feature type="binding site" evidence="13">
    <location>
        <position position="52"/>
    </location>
    <ligand>
        <name>[4Fe-4S] cluster</name>
        <dbReference type="ChEBI" id="CHEBI:49883"/>
        <label>1</label>
    </ligand>
</feature>
<evidence type="ECO:0000256" key="8">
    <source>
        <dbReference type="ARBA" id="ARBA00022729"/>
    </source>
</evidence>
<feature type="binding site" evidence="13">
    <location>
        <position position="266"/>
    </location>
    <ligand>
        <name>[4Fe-4S] cluster</name>
        <dbReference type="ChEBI" id="CHEBI:49883"/>
        <label>2</label>
    </ligand>
</feature>